<proteinExistence type="predicted"/>
<dbReference type="EMBL" id="UYRU01120116">
    <property type="protein sequence ID" value="VDN48024.1"/>
    <property type="molecule type" value="Genomic_DNA"/>
</dbReference>
<name>A0A3P7NXT9_DIBLA</name>
<reference evidence="1 2" key="1">
    <citation type="submission" date="2018-11" db="EMBL/GenBank/DDBJ databases">
        <authorList>
            <consortium name="Pathogen Informatics"/>
        </authorList>
    </citation>
    <scope>NUCLEOTIDE SEQUENCE [LARGE SCALE GENOMIC DNA]</scope>
</reference>
<sequence>MADIPSDEPTRYTLSFLDPDACELALSSGITLSTPFNEVQTILLSLFDNQLSAGDAAVYFNGLKRQPQQSPAEFTLELIRYARIVYPDIPKSARDRLILYHFISGLRDRTVTVHFLIETPPDLPTAIQLCRQYTDHYIAPALAQSS</sequence>
<accession>A0A3P7NXT9</accession>
<organism evidence="1 2">
    <name type="scientific">Dibothriocephalus latus</name>
    <name type="common">Fish tapeworm</name>
    <name type="synonym">Diphyllobothrium latum</name>
    <dbReference type="NCBI Taxonomy" id="60516"/>
    <lineage>
        <taxon>Eukaryota</taxon>
        <taxon>Metazoa</taxon>
        <taxon>Spiralia</taxon>
        <taxon>Lophotrochozoa</taxon>
        <taxon>Platyhelminthes</taxon>
        <taxon>Cestoda</taxon>
        <taxon>Eucestoda</taxon>
        <taxon>Diphyllobothriidea</taxon>
        <taxon>Diphyllobothriidae</taxon>
        <taxon>Dibothriocephalus</taxon>
    </lineage>
</organism>
<dbReference type="Proteomes" id="UP000281553">
    <property type="component" value="Unassembled WGS sequence"/>
</dbReference>
<evidence type="ECO:0008006" key="3">
    <source>
        <dbReference type="Google" id="ProtNLM"/>
    </source>
</evidence>
<protein>
    <recommendedName>
        <fullName evidence="3">Retrotransposon gag domain-containing protein</fullName>
    </recommendedName>
</protein>
<feature type="non-terminal residue" evidence="1">
    <location>
        <position position="146"/>
    </location>
</feature>
<gene>
    <name evidence="1" type="ORF">DILT_LOCUS19743</name>
</gene>
<evidence type="ECO:0000313" key="1">
    <source>
        <dbReference type="EMBL" id="VDN48024.1"/>
    </source>
</evidence>
<dbReference type="AlphaFoldDB" id="A0A3P7NXT9"/>
<keyword evidence="2" id="KW-1185">Reference proteome</keyword>
<evidence type="ECO:0000313" key="2">
    <source>
        <dbReference type="Proteomes" id="UP000281553"/>
    </source>
</evidence>
<dbReference type="OrthoDB" id="6310243at2759"/>